<name>A0AAE0VPN9_9BIVA</name>
<reference evidence="2" key="2">
    <citation type="journal article" date="2021" name="Genome Biol. Evol.">
        <title>Developing a high-quality reference genome for a parasitic bivalve with doubly uniparental inheritance (Bivalvia: Unionida).</title>
        <authorList>
            <person name="Smith C.H."/>
        </authorList>
    </citation>
    <scope>NUCLEOTIDE SEQUENCE</scope>
    <source>
        <strain evidence="2">CHS0354</strain>
        <tissue evidence="2">Mantle</tissue>
    </source>
</reference>
<keyword evidence="3" id="KW-1185">Reference proteome</keyword>
<evidence type="ECO:0000313" key="3">
    <source>
        <dbReference type="Proteomes" id="UP001195483"/>
    </source>
</evidence>
<evidence type="ECO:0000313" key="2">
    <source>
        <dbReference type="EMBL" id="KAK3585629.1"/>
    </source>
</evidence>
<reference evidence="2" key="3">
    <citation type="submission" date="2023-05" db="EMBL/GenBank/DDBJ databases">
        <authorList>
            <person name="Smith C.H."/>
        </authorList>
    </citation>
    <scope>NUCLEOTIDE SEQUENCE</scope>
    <source>
        <strain evidence="2">CHS0354</strain>
        <tissue evidence="2">Mantle</tissue>
    </source>
</reference>
<keyword evidence="1" id="KW-0732">Signal</keyword>
<dbReference type="AlphaFoldDB" id="A0AAE0VPN9"/>
<proteinExistence type="predicted"/>
<accession>A0AAE0VPN9</accession>
<reference evidence="2" key="1">
    <citation type="journal article" date="2021" name="Genome Biol. Evol.">
        <title>A High-Quality Reference Genome for a Parasitic Bivalve with Doubly Uniparental Inheritance (Bivalvia: Unionida).</title>
        <authorList>
            <person name="Smith C.H."/>
        </authorList>
    </citation>
    <scope>NUCLEOTIDE SEQUENCE</scope>
    <source>
        <strain evidence="2">CHS0354</strain>
    </source>
</reference>
<feature type="signal peptide" evidence="1">
    <location>
        <begin position="1"/>
        <end position="21"/>
    </location>
</feature>
<dbReference type="EMBL" id="JAEAOA010000333">
    <property type="protein sequence ID" value="KAK3585629.1"/>
    <property type="molecule type" value="Genomic_DNA"/>
</dbReference>
<gene>
    <name evidence="2" type="ORF">CHS0354_004547</name>
</gene>
<organism evidence="2 3">
    <name type="scientific">Potamilus streckersoni</name>
    <dbReference type="NCBI Taxonomy" id="2493646"/>
    <lineage>
        <taxon>Eukaryota</taxon>
        <taxon>Metazoa</taxon>
        <taxon>Spiralia</taxon>
        <taxon>Lophotrochozoa</taxon>
        <taxon>Mollusca</taxon>
        <taxon>Bivalvia</taxon>
        <taxon>Autobranchia</taxon>
        <taxon>Heteroconchia</taxon>
        <taxon>Palaeoheterodonta</taxon>
        <taxon>Unionida</taxon>
        <taxon>Unionoidea</taxon>
        <taxon>Unionidae</taxon>
        <taxon>Ambleminae</taxon>
        <taxon>Lampsilini</taxon>
        <taxon>Potamilus</taxon>
    </lineage>
</organism>
<sequence>MTALLWACALYLLFGTGDVEAQTCTSDYRENVYRCRLILLSAVNLSPTKVDEEIMLPLKFMRKICERQDYREALVCATNGLKVCGEDIDYPKELKFMLKNIDEPFVRRICDAMPVLEQNLPCLNGHVNSSTFRECIRPSFSHLHDCRSKMVAVVCAVSEVQTACPSIEKLLSEVMRADFDPSCPIDTCMYPLGSCGYKFLQNMPVKAIQAVANNFSAISYGINYTCGSGRPHVECMMKGVSCPGFNSVMSIPLMFGIQLEPAGYLVNYGCKDINILTSKLQCLDRQFESEAFLKCFVETLSTMGRDSFPSGPNDVMSCDLYQGVSNCTKRIIAKECGEGAVDYYNKWSPAVSPLAEGCGSWKFSSASSVEKITTLILLQLLMVFLFLN</sequence>
<feature type="chain" id="PRO_5042101671" evidence="1">
    <location>
        <begin position="22"/>
        <end position="388"/>
    </location>
</feature>
<evidence type="ECO:0000256" key="1">
    <source>
        <dbReference type="SAM" id="SignalP"/>
    </source>
</evidence>
<comment type="caution">
    <text evidence="2">The sequence shown here is derived from an EMBL/GenBank/DDBJ whole genome shotgun (WGS) entry which is preliminary data.</text>
</comment>
<protein>
    <submittedName>
        <fullName evidence="2">Uncharacterized protein</fullName>
    </submittedName>
</protein>
<dbReference type="Proteomes" id="UP001195483">
    <property type="component" value="Unassembled WGS sequence"/>
</dbReference>